<protein>
    <submittedName>
        <fullName evidence="3">NADH dehydrogenase subunit 4</fullName>
    </submittedName>
</protein>
<keyword evidence="1" id="KW-0472">Membrane</keyword>
<keyword evidence="3" id="KW-0496">Mitochondrion</keyword>
<feature type="non-terminal residue" evidence="3">
    <location>
        <position position="39"/>
    </location>
</feature>
<dbReference type="EMBL" id="AY446326">
    <property type="protein sequence ID" value="AAS16841.1"/>
    <property type="molecule type" value="Genomic_DNA"/>
</dbReference>
<dbReference type="AlphaFoldDB" id="I6LB47"/>
<gene>
    <name evidence="3" type="primary">nad4</name>
</gene>
<reference evidence="3" key="1">
    <citation type="submission" date="2003-10" db="EMBL/GenBank/DDBJ databases">
        <authorList>
            <person name="Morgan J.A.T."/>
        </authorList>
    </citation>
    <scope>NUCLEOTIDE SEQUENCE</scope>
    <source>
        <strain evidence="2">JE147</strain>
        <strain evidence="3">JE148</strain>
    </source>
</reference>
<reference evidence="3" key="2">
    <citation type="journal article" date="2005" name="Mol. Ecol.">
        <title>Origin and diversification of the human parasite Schistosoma mansoni.</title>
        <authorList>
            <person name="Morgan J.A."/>
            <person name="Dejong R.J."/>
            <person name="Adeoye G.O."/>
            <person name="Ansa E.D."/>
            <person name="Barbosa C.S."/>
            <person name="Bremond P."/>
            <person name="Cesari I.M."/>
            <person name="Charbonnel N."/>
            <person name="Correa L.R."/>
            <person name="Coulibaly G."/>
            <person name="D'Andrea P.S."/>
            <person name="De Souza C.P."/>
            <person name="Doenhoff M.J."/>
            <person name="File S."/>
            <person name="Idris M.A."/>
            <person name="Incani R.N."/>
            <person name="Jarne P."/>
            <person name="Karanja D.M."/>
            <person name="Kazibwe F."/>
            <person name="Kpikpi J."/>
            <person name="Lwambo N.J."/>
            <person name="Mabaye A."/>
            <person name="Magalhaes L.A."/>
            <person name="Makundi A."/>
            <person name="Mone H."/>
            <person name="Mouahid G."/>
            <person name="Muchemi G.M."/>
            <person name="Mungai B.N."/>
            <person name="Sene M."/>
            <person name="Southgate V."/>
            <person name="Tchuente L.A."/>
            <person name="Theron A."/>
            <person name="Yousif F."/>
            <person name="Zanotti-Magalhaes E.M."/>
            <person name="Mkoji G.M."/>
            <person name="Loker E.S."/>
        </authorList>
    </citation>
    <scope>NUCLEOTIDE SEQUENCE</scope>
    <source>
        <strain evidence="2">JE147</strain>
        <strain evidence="3">JE148</strain>
    </source>
</reference>
<sequence length="39" mass="4455">MFAGFYWFIKGVIYSLLFSLVIWCHQCCVSLFCLSANSG</sequence>
<keyword evidence="1" id="KW-0812">Transmembrane</keyword>
<feature type="transmembrane region" description="Helical" evidence="1">
    <location>
        <begin position="12"/>
        <end position="34"/>
    </location>
</feature>
<name>I6LB47_9TREM</name>
<evidence type="ECO:0000313" key="2">
    <source>
        <dbReference type="EMBL" id="AAS16839.1"/>
    </source>
</evidence>
<geneLocation type="mitochondrion" evidence="3"/>
<accession>I6LB47</accession>
<evidence type="ECO:0000313" key="3">
    <source>
        <dbReference type="EMBL" id="AAS16841.1"/>
    </source>
</evidence>
<keyword evidence="1" id="KW-1133">Transmembrane helix</keyword>
<organism evidence="3">
    <name type="scientific">Schistosoma rodhaini</name>
    <dbReference type="NCBI Taxonomy" id="6188"/>
    <lineage>
        <taxon>Eukaryota</taxon>
        <taxon>Metazoa</taxon>
        <taxon>Spiralia</taxon>
        <taxon>Lophotrochozoa</taxon>
        <taxon>Platyhelminthes</taxon>
        <taxon>Trematoda</taxon>
        <taxon>Digenea</taxon>
        <taxon>Strigeidida</taxon>
        <taxon>Schistosomatoidea</taxon>
        <taxon>Schistosomatidae</taxon>
        <taxon>Schistosoma</taxon>
    </lineage>
</organism>
<evidence type="ECO:0000256" key="1">
    <source>
        <dbReference type="SAM" id="Phobius"/>
    </source>
</evidence>
<dbReference type="EMBL" id="AY446325">
    <property type="protein sequence ID" value="AAS16839.1"/>
    <property type="molecule type" value="Genomic_DNA"/>
</dbReference>
<proteinExistence type="predicted"/>